<name>A0A7W6IIV3_9HYPH</name>
<dbReference type="AlphaFoldDB" id="A0A7W6IIV3"/>
<accession>A0A7W6IIV3</accession>
<dbReference type="RefSeq" id="WP_183309219.1">
    <property type="nucleotide sequence ID" value="NZ_JACIEW010000001.1"/>
</dbReference>
<organism evidence="1 2">
    <name type="scientific">Devosia subaequoris</name>
    <dbReference type="NCBI Taxonomy" id="395930"/>
    <lineage>
        <taxon>Bacteria</taxon>
        <taxon>Pseudomonadati</taxon>
        <taxon>Pseudomonadota</taxon>
        <taxon>Alphaproteobacteria</taxon>
        <taxon>Hyphomicrobiales</taxon>
        <taxon>Devosiaceae</taxon>
        <taxon>Devosia</taxon>
    </lineage>
</organism>
<comment type="caution">
    <text evidence="1">The sequence shown here is derived from an EMBL/GenBank/DDBJ whole genome shotgun (WGS) entry which is preliminary data.</text>
</comment>
<evidence type="ECO:0000313" key="2">
    <source>
        <dbReference type="Proteomes" id="UP000547011"/>
    </source>
</evidence>
<proteinExistence type="predicted"/>
<keyword evidence="1" id="KW-0238">DNA-binding</keyword>
<dbReference type="SUPFAM" id="SSF47413">
    <property type="entry name" value="lambda repressor-like DNA-binding domains"/>
    <property type="match status" value="1"/>
</dbReference>
<dbReference type="EMBL" id="JACIEW010000001">
    <property type="protein sequence ID" value="MBB4050389.1"/>
    <property type="molecule type" value="Genomic_DNA"/>
</dbReference>
<keyword evidence="2" id="KW-1185">Reference proteome</keyword>
<dbReference type="GO" id="GO:0003677">
    <property type="term" value="F:DNA binding"/>
    <property type="evidence" value="ECO:0007669"/>
    <property type="project" value="UniProtKB-KW"/>
</dbReference>
<sequence>MYDSNDVAAILTAARRDNALSQRQLALLVSAPLSVIMDLELGNLHNITTEQFLSALHQVGLNIKILPVPGPRPTYDDLVANRFEKQRAELFASWLNAEPGP</sequence>
<dbReference type="InterPro" id="IPR010982">
    <property type="entry name" value="Lambda_DNA-bd_dom_sf"/>
</dbReference>
<protein>
    <submittedName>
        <fullName evidence="1">Putative XRE-type DNA-binding protein</fullName>
    </submittedName>
</protein>
<dbReference type="Proteomes" id="UP000547011">
    <property type="component" value="Unassembled WGS sequence"/>
</dbReference>
<reference evidence="1 2" key="1">
    <citation type="submission" date="2020-08" db="EMBL/GenBank/DDBJ databases">
        <title>Genomic Encyclopedia of Type Strains, Phase IV (KMG-IV): sequencing the most valuable type-strain genomes for metagenomic binning, comparative biology and taxonomic classification.</title>
        <authorList>
            <person name="Goeker M."/>
        </authorList>
    </citation>
    <scope>NUCLEOTIDE SEQUENCE [LARGE SCALE GENOMIC DNA]</scope>
    <source>
        <strain evidence="1 2">DSM 23447</strain>
    </source>
</reference>
<evidence type="ECO:0000313" key="1">
    <source>
        <dbReference type="EMBL" id="MBB4050389.1"/>
    </source>
</evidence>
<gene>
    <name evidence="1" type="ORF">GGR20_000007</name>
</gene>